<evidence type="ECO:0000256" key="1">
    <source>
        <dbReference type="SAM" id="MobiDB-lite"/>
    </source>
</evidence>
<dbReference type="InterPro" id="IPR020347">
    <property type="entry name" value="Pop8"/>
</dbReference>
<dbReference type="InterPro" id="IPR049128">
    <property type="entry name" value="Pop8-like_dom"/>
</dbReference>
<feature type="compositionally biased region" description="Polar residues" evidence="1">
    <location>
        <begin position="34"/>
        <end position="59"/>
    </location>
</feature>
<gene>
    <name evidence="3" type="ORF">K504DRAFT_500775</name>
</gene>
<dbReference type="Proteomes" id="UP000799428">
    <property type="component" value="Unassembled WGS sequence"/>
</dbReference>
<dbReference type="PANTHER" id="PTHR28173:SF1">
    <property type="entry name" value="RIBONUCLEASES P_MRP PROTEIN SUBUNIT POP8"/>
    <property type="match status" value="1"/>
</dbReference>
<evidence type="ECO:0000259" key="2">
    <source>
        <dbReference type="Pfam" id="PF20976"/>
    </source>
</evidence>
<dbReference type="GO" id="GO:0000171">
    <property type="term" value="F:ribonuclease MRP activity"/>
    <property type="evidence" value="ECO:0007669"/>
    <property type="project" value="TreeGrafter"/>
</dbReference>
<dbReference type="EMBL" id="MU005768">
    <property type="protein sequence ID" value="KAF2710832.1"/>
    <property type="molecule type" value="Genomic_DNA"/>
</dbReference>
<feature type="region of interest" description="Disordered" evidence="1">
    <location>
        <begin position="1"/>
        <end position="74"/>
    </location>
</feature>
<evidence type="ECO:0000313" key="4">
    <source>
        <dbReference type="Proteomes" id="UP000799428"/>
    </source>
</evidence>
<dbReference type="OrthoDB" id="5530243at2759"/>
<dbReference type="GO" id="GO:0034965">
    <property type="term" value="P:intronic box C/D snoRNA processing"/>
    <property type="evidence" value="ECO:0007669"/>
    <property type="project" value="TreeGrafter"/>
</dbReference>
<proteinExistence type="predicted"/>
<feature type="compositionally biased region" description="Low complexity" evidence="1">
    <location>
        <begin position="1"/>
        <end position="33"/>
    </location>
</feature>
<feature type="domain" description="Ribonucleases P/MRP subunit Pop8-like" evidence="2">
    <location>
        <begin position="85"/>
        <end position="182"/>
    </location>
</feature>
<keyword evidence="4" id="KW-1185">Reference proteome</keyword>
<sequence length="258" mass="27342">MAPITLPRPSLSSSSSSAVAAVAAVAPATSSTSISNPTLPHAQSSLMPSDPIPSTSEPAPTQGKKRKRKEKPHVMHQCTYRKTTWTYFHLRLVTPGTATAAGASLPVEDDVVMADGGPAPYMSGPAIDPLTVVTLLTPPLTAYLGLMGSSIPIDILHTLGMDVWIRVPRQDGRAVRAGLMGWVGTCGGDLLPGVGNDDDYHGGNEVGNGRVKVKVAWRVMGWEEGRNARNEDEEKRGEYDGYDTPNSRLPDGSDTSAQ</sequence>
<protein>
    <recommendedName>
        <fullName evidence="2">Ribonucleases P/MRP subunit Pop8-like domain-containing protein</fullName>
    </recommendedName>
</protein>
<reference evidence="3" key="1">
    <citation type="journal article" date="2020" name="Stud. Mycol.">
        <title>101 Dothideomycetes genomes: a test case for predicting lifestyles and emergence of pathogens.</title>
        <authorList>
            <person name="Haridas S."/>
            <person name="Albert R."/>
            <person name="Binder M."/>
            <person name="Bloem J."/>
            <person name="Labutti K."/>
            <person name="Salamov A."/>
            <person name="Andreopoulos B."/>
            <person name="Baker S."/>
            <person name="Barry K."/>
            <person name="Bills G."/>
            <person name="Bluhm B."/>
            <person name="Cannon C."/>
            <person name="Castanera R."/>
            <person name="Culley D."/>
            <person name="Daum C."/>
            <person name="Ezra D."/>
            <person name="Gonzalez J."/>
            <person name="Henrissat B."/>
            <person name="Kuo A."/>
            <person name="Liang C."/>
            <person name="Lipzen A."/>
            <person name="Lutzoni F."/>
            <person name="Magnuson J."/>
            <person name="Mondo S."/>
            <person name="Nolan M."/>
            <person name="Ohm R."/>
            <person name="Pangilinan J."/>
            <person name="Park H.-J."/>
            <person name="Ramirez L."/>
            <person name="Alfaro M."/>
            <person name="Sun H."/>
            <person name="Tritt A."/>
            <person name="Yoshinaga Y."/>
            <person name="Zwiers L.-H."/>
            <person name="Turgeon B."/>
            <person name="Goodwin S."/>
            <person name="Spatafora J."/>
            <person name="Crous P."/>
            <person name="Grigoriev I."/>
        </authorList>
    </citation>
    <scope>NUCLEOTIDE SEQUENCE</scope>
    <source>
        <strain evidence="3">CBS 279.74</strain>
    </source>
</reference>
<dbReference type="GO" id="GO:0008033">
    <property type="term" value="P:tRNA processing"/>
    <property type="evidence" value="ECO:0007669"/>
    <property type="project" value="InterPro"/>
</dbReference>
<organism evidence="3 4">
    <name type="scientific">Pleomassaria siparia CBS 279.74</name>
    <dbReference type="NCBI Taxonomy" id="1314801"/>
    <lineage>
        <taxon>Eukaryota</taxon>
        <taxon>Fungi</taxon>
        <taxon>Dikarya</taxon>
        <taxon>Ascomycota</taxon>
        <taxon>Pezizomycotina</taxon>
        <taxon>Dothideomycetes</taxon>
        <taxon>Pleosporomycetidae</taxon>
        <taxon>Pleosporales</taxon>
        <taxon>Pleomassariaceae</taxon>
        <taxon>Pleomassaria</taxon>
    </lineage>
</organism>
<dbReference type="AlphaFoldDB" id="A0A6G1KEC7"/>
<dbReference type="GO" id="GO:0005655">
    <property type="term" value="C:nucleolar ribonuclease P complex"/>
    <property type="evidence" value="ECO:0007669"/>
    <property type="project" value="InterPro"/>
</dbReference>
<feature type="compositionally biased region" description="Basic and acidic residues" evidence="1">
    <location>
        <begin position="224"/>
        <end position="239"/>
    </location>
</feature>
<dbReference type="Pfam" id="PF20976">
    <property type="entry name" value="Pop8"/>
    <property type="match status" value="1"/>
</dbReference>
<dbReference type="GO" id="GO:0004526">
    <property type="term" value="F:ribonuclease P activity"/>
    <property type="evidence" value="ECO:0007669"/>
    <property type="project" value="TreeGrafter"/>
</dbReference>
<dbReference type="GO" id="GO:0000172">
    <property type="term" value="C:ribonuclease MRP complex"/>
    <property type="evidence" value="ECO:0007669"/>
    <property type="project" value="InterPro"/>
</dbReference>
<name>A0A6G1KEC7_9PLEO</name>
<dbReference type="GO" id="GO:0000294">
    <property type="term" value="P:nuclear-transcribed mRNA catabolic process, RNase MRP-dependent"/>
    <property type="evidence" value="ECO:0007669"/>
    <property type="project" value="TreeGrafter"/>
</dbReference>
<feature type="region of interest" description="Disordered" evidence="1">
    <location>
        <begin position="224"/>
        <end position="258"/>
    </location>
</feature>
<accession>A0A6G1KEC7</accession>
<dbReference type="PANTHER" id="PTHR28173">
    <property type="entry name" value="RIBONUCLEASES P/MRP PROTEIN SUBUNIT POP8"/>
    <property type="match status" value="1"/>
</dbReference>
<evidence type="ECO:0000313" key="3">
    <source>
        <dbReference type="EMBL" id="KAF2710832.1"/>
    </source>
</evidence>